<feature type="transmembrane region" description="Helical" evidence="7">
    <location>
        <begin position="100"/>
        <end position="118"/>
    </location>
</feature>
<keyword evidence="5 7" id="KW-1133">Transmembrane helix</keyword>
<keyword evidence="9" id="KW-1185">Reference proteome</keyword>
<evidence type="ECO:0000313" key="8">
    <source>
        <dbReference type="EMBL" id="MBK1633621.1"/>
    </source>
</evidence>
<evidence type="ECO:0000256" key="6">
    <source>
        <dbReference type="ARBA" id="ARBA00023136"/>
    </source>
</evidence>
<comment type="subcellular location">
    <subcellularLocation>
        <location evidence="1">Cell membrane</location>
        <topology evidence="1">Multi-pass membrane protein</topology>
    </subcellularLocation>
</comment>
<feature type="transmembrane region" description="Helical" evidence="7">
    <location>
        <begin position="243"/>
        <end position="262"/>
    </location>
</feature>
<comment type="caution">
    <text evidence="8">The sequence shown here is derived from an EMBL/GenBank/DDBJ whole genome shotgun (WGS) entry which is preliminary data.</text>
</comment>
<evidence type="ECO:0000256" key="1">
    <source>
        <dbReference type="ARBA" id="ARBA00004651"/>
    </source>
</evidence>
<feature type="transmembrane region" description="Helical" evidence="7">
    <location>
        <begin position="46"/>
        <end position="65"/>
    </location>
</feature>
<dbReference type="Proteomes" id="UP000748752">
    <property type="component" value="Unassembled WGS sequence"/>
</dbReference>
<dbReference type="InterPro" id="IPR000715">
    <property type="entry name" value="Glycosyl_transferase_4"/>
</dbReference>
<keyword evidence="3" id="KW-0808">Transferase</keyword>
<name>A0ABS1CNW8_9GAMM</name>
<proteinExistence type="predicted"/>
<organism evidence="8 9">
    <name type="scientific">Thiohalocapsa halophila</name>
    <dbReference type="NCBI Taxonomy" id="69359"/>
    <lineage>
        <taxon>Bacteria</taxon>
        <taxon>Pseudomonadati</taxon>
        <taxon>Pseudomonadota</taxon>
        <taxon>Gammaproteobacteria</taxon>
        <taxon>Chromatiales</taxon>
        <taxon>Chromatiaceae</taxon>
        <taxon>Thiohalocapsa</taxon>
    </lineage>
</organism>
<dbReference type="PANTHER" id="PTHR22926">
    <property type="entry name" value="PHOSPHO-N-ACETYLMURAMOYL-PENTAPEPTIDE-TRANSFERASE"/>
    <property type="match status" value="1"/>
</dbReference>
<keyword evidence="2" id="KW-1003">Cell membrane</keyword>
<evidence type="ECO:0000256" key="4">
    <source>
        <dbReference type="ARBA" id="ARBA00022692"/>
    </source>
</evidence>
<sequence>MENNALLGLVLALVGTTALALLLRGPARRVGLVDHPSVRKTHCTPTPLTGGIALFLAASAGLLLAAPETPGLIPVLAGGALLVGFGAFDDIREIDYRLRFLVQAAAAACLVLGADVRVESLGNLLGFGEIQLGLLSVPFSIFAIVGLINAINMLDGLDGLAGGVTIVSLAALLLAAAAAVPVLVMPALVLAAAVLGFLLVNYRFPWRKRAPVFMGDAGSTFLGYCLAWFVIALPQQAPDTVTPIAALWLVGLPVADTLATIWRRKRQGLCAFDAGHNHIHHLLQRAGFGINATVLLILCASAAFALIGLDHIFLDSLPEPYLSYLFVAAIAVVYKLLQHVAPLRRLLRGRVAEDAPNQPPIEQGAEE</sequence>
<feature type="transmembrane region" description="Helical" evidence="7">
    <location>
        <begin position="321"/>
        <end position="337"/>
    </location>
</feature>
<feature type="transmembrane region" description="Helical" evidence="7">
    <location>
        <begin position="212"/>
        <end position="231"/>
    </location>
</feature>
<evidence type="ECO:0000256" key="2">
    <source>
        <dbReference type="ARBA" id="ARBA00022475"/>
    </source>
</evidence>
<reference evidence="8 9" key="1">
    <citation type="journal article" date="2020" name="Microorganisms">
        <title>Osmotic Adaptation and Compatible Solute Biosynthesis of Phototrophic Bacteria as Revealed from Genome Analyses.</title>
        <authorList>
            <person name="Imhoff J.F."/>
            <person name="Rahn T."/>
            <person name="Kunzel S."/>
            <person name="Keller A."/>
            <person name="Neulinger S.C."/>
        </authorList>
    </citation>
    <scope>NUCLEOTIDE SEQUENCE [LARGE SCALE GENOMIC DNA]</scope>
    <source>
        <strain evidence="8 9">DSM 6210</strain>
    </source>
</reference>
<feature type="transmembrane region" description="Helical" evidence="7">
    <location>
        <begin position="160"/>
        <end position="177"/>
    </location>
</feature>
<feature type="transmembrane region" description="Helical" evidence="7">
    <location>
        <begin position="130"/>
        <end position="148"/>
    </location>
</feature>
<dbReference type="EMBL" id="NRRV01000100">
    <property type="protein sequence ID" value="MBK1633621.1"/>
    <property type="molecule type" value="Genomic_DNA"/>
</dbReference>
<protein>
    <recommendedName>
        <fullName evidence="10">Undecaprenyl/decaprenyl-phosphate alpha-N-acetylglucosaminyl 1-phosphate transferase</fullName>
    </recommendedName>
</protein>
<dbReference type="Pfam" id="PF00953">
    <property type="entry name" value="Glycos_transf_4"/>
    <property type="match status" value="1"/>
</dbReference>
<evidence type="ECO:0000256" key="3">
    <source>
        <dbReference type="ARBA" id="ARBA00022679"/>
    </source>
</evidence>
<dbReference type="PANTHER" id="PTHR22926:SF3">
    <property type="entry name" value="UNDECAPRENYL-PHOSPHATE ALPHA-N-ACETYLGLUCOSAMINYL 1-PHOSPHATE TRANSFERASE"/>
    <property type="match status" value="1"/>
</dbReference>
<gene>
    <name evidence="8" type="ORF">CKO31_23320</name>
</gene>
<feature type="transmembrane region" description="Helical" evidence="7">
    <location>
        <begin position="6"/>
        <end position="25"/>
    </location>
</feature>
<evidence type="ECO:0008006" key="10">
    <source>
        <dbReference type="Google" id="ProtNLM"/>
    </source>
</evidence>
<dbReference type="CDD" id="cd06853">
    <property type="entry name" value="GT_WecA_like"/>
    <property type="match status" value="1"/>
</dbReference>
<evidence type="ECO:0000256" key="7">
    <source>
        <dbReference type="SAM" id="Phobius"/>
    </source>
</evidence>
<keyword evidence="4 7" id="KW-0812">Transmembrane</keyword>
<feature type="transmembrane region" description="Helical" evidence="7">
    <location>
        <begin position="288"/>
        <end position="309"/>
    </location>
</feature>
<evidence type="ECO:0000313" key="9">
    <source>
        <dbReference type="Proteomes" id="UP000748752"/>
    </source>
</evidence>
<accession>A0ABS1CNW8</accession>
<evidence type="ECO:0000256" key="5">
    <source>
        <dbReference type="ARBA" id="ARBA00022989"/>
    </source>
</evidence>
<feature type="transmembrane region" description="Helical" evidence="7">
    <location>
        <begin position="71"/>
        <end position="88"/>
    </location>
</feature>
<dbReference type="RefSeq" id="WP_200242543.1">
    <property type="nucleotide sequence ID" value="NZ_NRRV01000100.1"/>
</dbReference>
<keyword evidence="6 7" id="KW-0472">Membrane</keyword>
<feature type="transmembrane region" description="Helical" evidence="7">
    <location>
        <begin position="183"/>
        <end position="200"/>
    </location>
</feature>